<keyword evidence="11" id="KW-0472">Membrane</keyword>
<evidence type="ECO:0000256" key="23">
    <source>
        <dbReference type="ARBA" id="ARBA00048180"/>
    </source>
</evidence>
<evidence type="ECO:0000256" key="13">
    <source>
        <dbReference type="ARBA" id="ARBA00035852"/>
    </source>
</evidence>
<evidence type="ECO:0000256" key="8">
    <source>
        <dbReference type="ARBA" id="ARBA00022832"/>
    </source>
</evidence>
<comment type="catalytic activity">
    <reaction evidence="20">
        <text>hexadecanoyl-CoA + H2O = hexadecanoate + CoA + H(+)</text>
        <dbReference type="Rhea" id="RHEA:16645"/>
        <dbReference type="ChEBI" id="CHEBI:7896"/>
        <dbReference type="ChEBI" id="CHEBI:15377"/>
        <dbReference type="ChEBI" id="CHEBI:15378"/>
        <dbReference type="ChEBI" id="CHEBI:57287"/>
        <dbReference type="ChEBI" id="CHEBI:57379"/>
        <dbReference type="EC" id="3.1.2.2"/>
    </reaction>
    <physiologicalReaction direction="left-to-right" evidence="20">
        <dbReference type="Rhea" id="RHEA:16646"/>
    </physiologicalReaction>
</comment>
<evidence type="ECO:0000256" key="5">
    <source>
        <dbReference type="ARBA" id="ARBA00022490"/>
    </source>
</evidence>
<comment type="catalytic activity">
    <reaction evidence="13">
        <text>(5Z,8Z,11Z,14Z)-eicosatetraenoyl-CoA + H2O = (5Z,8Z,11Z,14Z)-eicosatetraenoate + CoA + H(+)</text>
        <dbReference type="Rhea" id="RHEA:40151"/>
        <dbReference type="ChEBI" id="CHEBI:15377"/>
        <dbReference type="ChEBI" id="CHEBI:15378"/>
        <dbReference type="ChEBI" id="CHEBI:32395"/>
        <dbReference type="ChEBI" id="CHEBI:57287"/>
        <dbReference type="ChEBI" id="CHEBI:57368"/>
    </reaction>
    <physiologicalReaction direction="left-to-right" evidence="13">
        <dbReference type="Rhea" id="RHEA:40152"/>
    </physiologicalReaction>
</comment>
<dbReference type="PANTHER" id="PTHR12418">
    <property type="entry name" value="ACYL-COENZYME A THIOESTERASE THEM4"/>
    <property type="match status" value="1"/>
</dbReference>
<evidence type="ECO:0000256" key="1">
    <source>
        <dbReference type="ARBA" id="ARBA00004170"/>
    </source>
</evidence>
<evidence type="ECO:0000259" key="24">
    <source>
        <dbReference type="Pfam" id="PF03061"/>
    </source>
</evidence>
<dbReference type="Gene3D" id="3.10.129.10">
    <property type="entry name" value="Hotdog Thioesterase"/>
    <property type="match status" value="1"/>
</dbReference>
<protein>
    <recommendedName>
        <fullName evidence="17">Acyl-coenzyme A thioesterase THEM4</fullName>
        <ecNumber evidence="16">3.1.2.2</ecNumber>
    </recommendedName>
    <alternativeName>
        <fullName evidence="18">Thioesterase superfamily member 4</fullName>
    </alternativeName>
</protein>
<gene>
    <name evidence="25" type="ORF">D7316_02113</name>
</gene>
<comment type="catalytic activity">
    <reaction evidence="21">
        <text>decanoyl-CoA + H2O = decanoate + CoA + H(+)</text>
        <dbReference type="Rhea" id="RHEA:40059"/>
        <dbReference type="ChEBI" id="CHEBI:15377"/>
        <dbReference type="ChEBI" id="CHEBI:15378"/>
        <dbReference type="ChEBI" id="CHEBI:27689"/>
        <dbReference type="ChEBI" id="CHEBI:57287"/>
        <dbReference type="ChEBI" id="CHEBI:61430"/>
    </reaction>
    <physiologicalReaction direction="left-to-right" evidence="21">
        <dbReference type="Rhea" id="RHEA:40060"/>
    </physiologicalReaction>
</comment>
<keyword evidence="10" id="KW-0443">Lipid metabolism</keyword>
<evidence type="ECO:0000256" key="19">
    <source>
        <dbReference type="ARBA" id="ARBA00047588"/>
    </source>
</evidence>
<dbReference type="PANTHER" id="PTHR12418:SF19">
    <property type="entry name" value="ACYL-COENZYME A THIOESTERASE THEM4"/>
    <property type="match status" value="1"/>
</dbReference>
<dbReference type="GO" id="GO:0005737">
    <property type="term" value="C:cytoplasm"/>
    <property type="evidence" value="ECO:0007669"/>
    <property type="project" value="UniProtKB-SubCell"/>
</dbReference>
<dbReference type="Proteomes" id="UP000271469">
    <property type="component" value="Chromosome"/>
</dbReference>
<dbReference type="SUPFAM" id="SSF54637">
    <property type="entry name" value="Thioesterase/thiol ester dehydrase-isomerase"/>
    <property type="match status" value="1"/>
</dbReference>
<keyword evidence="6" id="KW-0053">Apoptosis</keyword>
<name>A0A3G8JKA8_9ACTN</name>
<evidence type="ECO:0000256" key="2">
    <source>
        <dbReference type="ARBA" id="ARBA00004496"/>
    </source>
</evidence>
<dbReference type="GO" id="GO:0016020">
    <property type="term" value="C:membrane"/>
    <property type="evidence" value="ECO:0007669"/>
    <property type="project" value="UniProtKB-SubCell"/>
</dbReference>
<keyword evidence="4" id="KW-1003">Cell membrane</keyword>
<dbReference type="KEGG" id="gom:D7316_02113"/>
<evidence type="ECO:0000256" key="20">
    <source>
        <dbReference type="ARBA" id="ARBA00047734"/>
    </source>
</evidence>
<evidence type="ECO:0000256" key="22">
    <source>
        <dbReference type="ARBA" id="ARBA00048074"/>
    </source>
</evidence>
<dbReference type="InterPro" id="IPR006683">
    <property type="entry name" value="Thioestr_dom"/>
</dbReference>
<keyword evidence="26" id="KW-1185">Reference proteome</keyword>
<evidence type="ECO:0000256" key="4">
    <source>
        <dbReference type="ARBA" id="ARBA00022475"/>
    </source>
</evidence>
<evidence type="ECO:0000256" key="12">
    <source>
        <dbReference type="ARBA" id="ARBA00023273"/>
    </source>
</evidence>
<dbReference type="EC" id="3.1.2.2" evidence="16"/>
<keyword evidence="9" id="KW-0809">Transit peptide</keyword>
<keyword evidence="7" id="KW-0378">Hydrolase</keyword>
<organism evidence="25 26">
    <name type="scientific">Gordonia insulae</name>
    <dbReference type="NCBI Taxonomy" id="2420509"/>
    <lineage>
        <taxon>Bacteria</taxon>
        <taxon>Bacillati</taxon>
        <taxon>Actinomycetota</taxon>
        <taxon>Actinomycetes</taxon>
        <taxon>Mycobacteriales</taxon>
        <taxon>Gordoniaceae</taxon>
        <taxon>Gordonia</taxon>
    </lineage>
</organism>
<evidence type="ECO:0000256" key="17">
    <source>
        <dbReference type="ARBA" id="ARBA00040123"/>
    </source>
</evidence>
<keyword evidence="12" id="KW-0966">Cell projection</keyword>
<evidence type="ECO:0000256" key="16">
    <source>
        <dbReference type="ARBA" id="ARBA00038848"/>
    </source>
</evidence>
<sequence length="191" mass="20721">MTEAPAYDTTSFVDLIDAFRDLQETLCLVAPPPAATLELTAAVADVTKRLKEFEAPEGHRVARDREMGSDVHPMLVKYEATDTSDTSLAGTVTFNHAHMGGGGAVHGGVIPMLFDDLLGMFVSRRGQPNSRTAFLNVNYRSVTPVLRALRVDARIEKIEGRKTFVTGTISDGYLVCAEAEALFVRLLPGQP</sequence>
<evidence type="ECO:0000256" key="10">
    <source>
        <dbReference type="ARBA" id="ARBA00023098"/>
    </source>
</evidence>
<comment type="catalytic activity">
    <reaction evidence="14">
        <text>(9Z)-octadecenoyl-CoA + H2O = (9Z)-octadecenoate + CoA + H(+)</text>
        <dbReference type="Rhea" id="RHEA:40139"/>
        <dbReference type="ChEBI" id="CHEBI:15377"/>
        <dbReference type="ChEBI" id="CHEBI:15378"/>
        <dbReference type="ChEBI" id="CHEBI:30823"/>
        <dbReference type="ChEBI" id="CHEBI:57287"/>
        <dbReference type="ChEBI" id="CHEBI:57387"/>
    </reaction>
    <physiologicalReaction direction="left-to-right" evidence="14">
        <dbReference type="Rhea" id="RHEA:40140"/>
    </physiologicalReaction>
</comment>
<comment type="similarity">
    <text evidence="15">Belongs to the THEM4/THEM5 thioesterase family.</text>
</comment>
<evidence type="ECO:0000256" key="11">
    <source>
        <dbReference type="ARBA" id="ARBA00023136"/>
    </source>
</evidence>
<evidence type="ECO:0000256" key="18">
    <source>
        <dbReference type="ARBA" id="ARBA00043210"/>
    </source>
</evidence>
<comment type="catalytic activity">
    <reaction evidence="23">
        <text>tetradecanoyl-CoA + H2O = tetradecanoate + CoA + H(+)</text>
        <dbReference type="Rhea" id="RHEA:40119"/>
        <dbReference type="ChEBI" id="CHEBI:15377"/>
        <dbReference type="ChEBI" id="CHEBI:15378"/>
        <dbReference type="ChEBI" id="CHEBI:30807"/>
        <dbReference type="ChEBI" id="CHEBI:57287"/>
        <dbReference type="ChEBI" id="CHEBI:57385"/>
    </reaction>
    <physiologicalReaction direction="left-to-right" evidence="23">
        <dbReference type="Rhea" id="RHEA:40120"/>
    </physiologicalReaction>
</comment>
<dbReference type="InterPro" id="IPR052365">
    <property type="entry name" value="THEM4/THEM5_acyl-CoA_thioest"/>
</dbReference>
<comment type="catalytic activity">
    <reaction evidence="22">
        <text>dodecanoyl-CoA + H2O = dodecanoate + CoA + H(+)</text>
        <dbReference type="Rhea" id="RHEA:30135"/>
        <dbReference type="ChEBI" id="CHEBI:15377"/>
        <dbReference type="ChEBI" id="CHEBI:15378"/>
        <dbReference type="ChEBI" id="CHEBI:18262"/>
        <dbReference type="ChEBI" id="CHEBI:57287"/>
        <dbReference type="ChEBI" id="CHEBI:57375"/>
    </reaction>
    <physiologicalReaction direction="left-to-right" evidence="22">
        <dbReference type="Rhea" id="RHEA:30136"/>
    </physiologicalReaction>
</comment>
<reference evidence="25 26" key="1">
    <citation type="submission" date="2018-11" db="EMBL/GenBank/DDBJ databases">
        <title>Gordonia insulae sp. nov., isolated from an island soil.</title>
        <authorList>
            <person name="Kim Y.S."/>
            <person name="Kim S.B."/>
        </authorList>
    </citation>
    <scope>NUCLEOTIDE SEQUENCE [LARGE SCALE GENOMIC DNA]</scope>
    <source>
        <strain evidence="25 26">MMS17-SY073</strain>
    </source>
</reference>
<evidence type="ECO:0000256" key="9">
    <source>
        <dbReference type="ARBA" id="ARBA00022946"/>
    </source>
</evidence>
<keyword evidence="8" id="KW-0276">Fatty acid metabolism</keyword>
<evidence type="ECO:0000256" key="15">
    <source>
        <dbReference type="ARBA" id="ARBA00038456"/>
    </source>
</evidence>
<proteinExistence type="inferred from homology"/>
<evidence type="ECO:0000256" key="7">
    <source>
        <dbReference type="ARBA" id="ARBA00022801"/>
    </source>
</evidence>
<evidence type="ECO:0000256" key="6">
    <source>
        <dbReference type="ARBA" id="ARBA00022703"/>
    </source>
</evidence>
<dbReference type="EMBL" id="CP033972">
    <property type="protein sequence ID" value="AZG45517.1"/>
    <property type="molecule type" value="Genomic_DNA"/>
</dbReference>
<comment type="catalytic activity">
    <reaction evidence="19">
        <text>octanoyl-CoA + H2O = octanoate + CoA + H(+)</text>
        <dbReference type="Rhea" id="RHEA:30143"/>
        <dbReference type="ChEBI" id="CHEBI:15377"/>
        <dbReference type="ChEBI" id="CHEBI:15378"/>
        <dbReference type="ChEBI" id="CHEBI:25646"/>
        <dbReference type="ChEBI" id="CHEBI:57287"/>
        <dbReference type="ChEBI" id="CHEBI:57386"/>
    </reaction>
    <physiologicalReaction direction="left-to-right" evidence="19">
        <dbReference type="Rhea" id="RHEA:30144"/>
    </physiologicalReaction>
</comment>
<comment type="subcellular location">
    <subcellularLocation>
        <location evidence="3">Cell projection</location>
        <location evidence="3">Ruffle membrane</location>
    </subcellularLocation>
    <subcellularLocation>
        <location evidence="2">Cytoplasm</location>
    </subcellularLocation>
    <subcellularLocation>
        <location evidence="1">Membrane</location>
        <topology evidence="1">Peripheral membrane protein</topology>
    </subcellularLocation>
</comment>
<feature type="domain" description="Thioesterase" evidence="24">
    <location>
        <begin position="102"/>
        <end position="171"/>
    </location>
</feature>
<accession>A0A3G8JKA8</accession>
<dbReference type="OrthoDB" id="3474675at2"/>
<dbReference type="RefSeq" id="WP_124708204.1">
    <property type="nucleotide sequence ID" value="NZ_CP033972.1"/>
</dbReference>
<dbReference type="AlphaFoldDB" id="A0A3G8JKA8"/>
<evidence type="ECO:0000313" key="25">
    <source>
        <dbReference type="EMBL" id="AZG45517.1"/>
    </source>
</evidence>
<dbReference type="InterPro" id="IPR029069">
    <property type="entry name" value="HotDog_dom_sf"/>
</dbReference>
<evidence type="ECO:0000256" key="21">
    <source>
        <dbReference type="ARBA" id="ARBA00047969"/>
    </source>
</evidence>
<keyword evidence="5" id="KW-0963">Cytoplasm</keyword>
<evidence type="ECO:0000313" key="26">
    <source>
        <dbReference type="Proteomes" id="UP000271469"/>
    </source>
</evidence>
<evidence type="ECO:0000256" key="3">
    <source>
        <dbReference type="ARBA" id="ARBA00004632"/>
    </source>
</evidence>
<dbReference type="GO" id="GO:0016787">
    <property type="term" value="F:hydrolase activity"/>
    <property type="evidence" value="ECO:0007669"/>
    <property type="project" value="UniProtKB-KW"/>
</dbReference>
<dbReference type="Pfam" id="PF03061">
    <property type="entry name" value="4HBT"/>
    <property type="match status" value="1"/>
</dbReference>
<dbReference type="GO" id="GO:0006631">
    <property type="term" value="P:fatty acid metabolic process"/>
    <property type="evidence" value="ECO:0007669"/>
    <property type="project" value="UniProtKB-KW"/>
</dbReference>
<evidence type="ECO:0000256" key="14">
    <source>
        <dbReference type="ARBA" id="ARBA00037002"/>
    </source>
</evidence>